<name>A0ABR3G4N0_9PEZI</name>
<reference evidence="1 2" key="1">
    <citation type="submission" date="2024-02" db="EMBL/GenBank/DDBJ databases">
        <title>Discinaceae phylogenomics.</title>
        <authorList>
            <person name="Dirks A.C."/>
            <person name="James T.Y."/>
        </authorList>
    </citation>
    <scope>NUCLEOTIDE SEQUENCE [LARGE SCALE GENOMIC DNA]</scope>
    <source>
        <strain evidence="1 2">ACD0624</strain>
    </source>
</reference>
<proteinExistence type="predicted"/>
<evidence type="ECO:0000313" key="2">
    <source>
        <dbReference type="Proteomes" id="UP001447188"/>
    </source>
</evidence>
<gene>
    <name evidence="1" type="ORF">Q9L58_010262</name>
</gene>
<keyword evidence="2" id="KW-1185">Reference proteome</keyword>
<accession>A0ABR3G4N0</accession>
<dbReference type="EMBL" id="JBBBZM010000350">
    <property type="protein sequence ID" value="KAL0630884.1"/>
    <property type="molecule type" value="Genomic_DNA"/>
</dbReference>
<organism evidence="1 2">
    <name type="scientific">Discina gigas</name>
    <dbReference type="NCBI Taxonomy" id="1032678"/>
    <lineage>
        <taxon>Eukaryota</taxon>
        <taxon>Fungi</taxon>
        <taxon>Dikarya</taxon>
        <taxon>Ascomycota</taxon>
        <taxon>Pezizomycotina</taxon>
        <taxon>Pezizomycetes</taxon>
        <taxon>Pezizales</taxon>
        <taxon>Discinaceae</taxon>
        <taxon>Discina</taxon>
    </lineage>
</organism>
<protein>
    <submittedName>
        <fullName evidence="1">Uncharacterized protein</fullName>
    </submittedName>
</protein>
<comment type="caution">
    <text evidence="1">The sequence shown here is derived from an EMBL/GenBank/DDBJ whole genome shotgun (WGS) entry which is preliminary data.</text>
</comment>
<dbReference type="Proteomes" id="UP001447188">
    <property type="component" value="Unassembled WGS sequence"/>
</dbReference>
<sequence length="111" mass="12757">MVLVYIGKIDYAPYTVNTIITAVVPNSINNGEDCLIYWQWTKDAAGATNVNRPFNGKFVQRQPGVMECREQRTGTDPYYWFTWHTQTGVLQMLNENDDKCGKPIQLTLNHE</sequence>
<evidence type="ECO:0000313" key="1">
    <source>
        <dbReference type="EMBL" id="KAL0630884.1"/>
    </source>
</evidence>